<name>A0ABQ0YZJ1_9HYPH</name>
<feature type="signal peptide" evidence="2">
    <location>
        <begin position="1"/>
        <end position="24"/>
    </location>
</feature>
<protein>
    <submittedName>
        <fullName evidence="3">Uncharacterized protein</fullName>
    </submittedName>
</protein>
<reference evidence="3 4" key="1">
    <citation type="journal article" date="2020" name="Genome Biol. Evol.">
        <title>Rhizobium dioscoreae sp. nov., a plant growth-promoting bacterium isolated from yam (Dioscorea species).</title>
        <authorList>
            <person name="Ouyabe M."/>
            <person name="Tanaka N."/>
            <person name="Shiwa Y."/>
            <person name="Fujita N."/>
            <person name="Kikuno H."/>
            <person name="Babil P."/>
            <person name="Shiwachi H."/>
        </authorList>
    </citation>
    <scope>NUCLEOTIDE SEQUENCE [LARGE SCALE GENOMIC DNA]</scope>
    <source>
        <strain evidence="3 4">S-93</strain>
    </source>
</reference>
<dbReference type="Proteomes" id="UP000390335">
    <property type="component" value="Unassembled WGS sequence"/>
</dbReference>
<gene>
    <name evidence="3" type="ORF">RsS93_11160</name>
</gene>
<keyword evidence="2" id="KW-0732">Signal</keyword>
<keyword evidence="4" id="KW-1185">Reference proteome</keyword>
<dbReference type="RefSeq" id="WP_152092753.1">
    <property type="nucleotide sequence ID" value="NZ_BLAJ01000001.1"/>
</dbReference>
<proteinExistence type="predicted"/>
<evidence type="ECO:0000256" key="2">
    <source>
        <dbReference type="SAM" id="SignalP"/>
    </source>
</evidence>
<evidence type="ECO:0000313" key="3">
    <source>
        <dbReference type="EMBL" id="GES48502.1"/>
    </source>
</evidence>
<accession>A0ABQ0YZJ1</accession>
<sequence length="251" mass="27677">MNRGIKQASIAFFSLLTATSAALAQVDLCDELRGRYVDISEVIGASQETRQLSRAIVQQNLMIRRTMSDLRNQGCVEGDDGVFSGQDNQGVCDDIRQSIDQMRHDLSLLMDQREQSVGRVDAVAMQRRQLLDTMQRNGCSLPASATPDIVIDTHTKMDAYAPQEQSLAKPESSITVIETPRLQKNSSLEQKQAPPTAAPKVTQTQPQQFPPDRPYDPSAHKVRQVGPQFLATDQGSIDLKHPKEAGPQPAQ</sequence>
<dbReference type="EMBL" id="BLAJ01000001">
    <property type="protein sequence ID" value="GES48502.1"/>
    <property type="molecule type" value="Genomic_DNA"/>
</dbReference>
<feature type="region of interest" description="Disordered" evidence="1">
    <location>
        <begin position="181"/>
        <end position="251"/>
    </location>
</feature>
<evidence type="ECO:0000256" key="1">
    <source>
        <dbReference type="SAM" id="MobiDB-lite"/>
    </source>
</evidence>
<evidence type="ECO:0000313" key="4">
    <source>
        <dbReference type="Proteomes" id="UP000390335"/>
    </source>
</evidence>
<organism evidence="3 4">
    <name type="scientific">Rhizobium dioscoreae</name>
    <dbReference type="NCBI Taxonomy" id="2653122"/>
    <lineage>
        <taxon>Bacteria</taxon>
        <taxon>Pseudomonadati</taxon>
        <taxon>Pseudomonadota</taxon>
        <taxon>Alphaproteobacteria</taxon>
        <taxon>Hyphomicrobiales</taxon>
        <taxon>Rhizobiaceae</taxon>
        <taxon>Rhizobium/Agrobacterium group</taxon>
        <taxon>Rhizobium</taxon>
    </lineage>
</organism>
<comment type="caution">
    <text evidence="3">The sequence shown here is derived from an EMBL/GenBank/DDBJ whole genome shotgun (WGS) entry which is preliminary data.</text>
</comment>
<feature type="chain" id="PRO_5046612369" evidence="2">
    <location>
        <begin position="25"/>
        <end position="251"/>
    </location>
</feature>
<feature type="compositionally biased region" description="Polar residues" evidence="1">
    <location>
        <begin position="181"/>
        <end position="190"/>
    </location>
</feature>